<dbReference type="InterPro" id="IPR050386">
    <property type="entry name" value="Glycosyl_hydrolase_5"/>
</dbReference>
<dbReference type="GO" id="GO:0008422">
    <property type="term" value="F:beta-glucosidase activity"/>
    <property type="evidence" value="ECO:0007669"/>
    <property type="project" value="TreeGrafter"/>
</dbReference>
<dbReference type="GO" id="GO:0030245">
    <property type="term" value="P:cellulose catabolic process"/>
    <property type="evidence" value="ECO:0007669"/>
    <property type="project" value="UniProtKB-KW"/>
</dbReference>
<evidence type="ECO:0000256" key="6">
    <source>
        <dbReference type="ARBA" id="ARBA00023326"/>
    </source>
</evidence>
<evidence type="ECO:0000313" key="11">
    <source>
        <dbReference type="Proteomes" id="UP000264589"/>
    </source>
</evidence>
<dbReference type="PANTHER" id="PTHR31297">
    <property type="entry name" value="GLUCAN ENDO-1,6-BETA-GLUCOSIDASE B"/>
    <property type="match status" value="1"/>
</dbReference>
<evidence type="ECO:0000256" key="5">
    <source>
        <dbReference type="ARBA" id="ARBA00023295"/>
    </source>
</evidence>
<evidence type="ECO:0000256" key="8">
    <source>
        <dbReference type="SAM" id="SignalP"/>
    </source>
</evidence>
<proteinExistence type="inferred from homology"/>
<protein>
    <submittedName>
        <fullName evidence="10">Glycosyl hydrolase</fullName>
    </submittedName>
</protein>
<feature type="chain" id="PRO_5016985649" evidence="8">
    <location>
        <begin position="23"/>
        <end position="398"/>
    </location>
</feature>
<evidence type="ECO:0000256" key="7">
    <source>
        <dbReference type="RuleBase" id="RU361153"/>
    </source>
</evidence>
<evidence type="ECO:0000256" key="2">
    <source>
        <dbReference type="ARBA" id="ARBA00022801"/>
    </source>
</evidence>
<dbReference type="InterPro" id="IPR001547">
    <property type="entry name" value="Glyco_hydro_5"/>
</dbReference>
<dbReference type="Pfam" id="PF00150">
    <property type="entry name" value="Cellulase"/>
    <property type="match status" value="1"/>
</dbReference>
<dbReference type="OrthoDB" id="9800955at2"/>
<feature type="domain" description="Glycoside hydrolase family 5" evidence="9">
    <location>
        <begin position="40"/>
        <end position="347"/>
    </location>
</feature>
<evidence type="ECO:0000259" key="9">
    <source>
        <dbReference type="Pfam" id="PF00150"/>
    </source>
</evidence>
<dbReference type="AlphaFoldDB" id="A0A371RLH4"/>
<dbReference type="EMBL" id="QUQO01000001">
    <property type="protein sequence ID" value="RFB06293.1"/>
    <property type="molecule type" value="Genomic_DNA"/>
</dbReference>
<dbReference type="PANTHER" id="PTHR31297:SF41">
    <property type="entry name" value="ENDOGLUCANASE, PUTATIVE (AFU_ORTHOLOGUE AFUA_5G01830)-RELATED"/>
    <property type="match status" value="1"/>
</dbReference>
<comment type="similarity">
    <text evidence="1 7">Belongs to the glycosyl hydrolase 5 (cellulase A) family.</text>
</comment>
<evidence type="ECO:0000313" key="10">
    <source>
        <dbReference type="EMBL" id="RFB06293.1"/>
    </source>
</evidence>
<dbReference type="Proteomes" id="UP000264589">
    <property type="component" value="Unassembled WGS sequence"/>
</dbReference>
<dbReference type="SUPFAM" id="SSF51445">
    <property type="entry name" value="(Trans)glycosidases"/>
    <property type="match status" value="1"/>
</dbReference>
<dbReference type="Gene3D" id="3.20.20.80">
    <property type="entry name" value="Glycosidases"/>
    <property type="match status" value="1"/>
</dbReference>
<sequence>MRTLLRLLSVIFVLGTAASAQNDPMVFWSEKPREGGNSFNETPPDHEYFQALANYGGEWVRLSYSKWDGQERDFLMGSADGYEQLVEDDLAILIKTLDLADQAGIKVVLTPLGLPGSRWTQNNDGKIDDRIYQDKAYWEQSAAFWQDLVIAIDGHPAIVAYNLVNEPTPERPAGLESSMTEEQIAEWHEVQRGTARDLFALTSYLVAAIREVDEATPIMVDGGFYGSANGFNHWPSGIDDDRVLYDFHMYEPWAATSNSNLKRDKPLVYPGTMEISGRTEHWDPDRIKAIIQQPLDWAEEHNIPANRIVMGEFGCMRRLEWCPDYLEDVLTAAEKLGYHWAFYSFREYSWDGMDYELGGEKVRWTFWDSPEAQKAYPRGPTPQFEPIQKRLQQNLDGQ</sequence>
<reference evidence="10 11" key="1">
    <citation type="submission" date="2018-08" db="EMBL/GenBank/DDBJ databases">
        <title>Parvularcula sp. SM1705, isolated from surface water of the South Sea China.</title>
        <authorList>
            <person name="Sun L."/>
        </authorList>
    </citation>
    <scope>NUCLEOTIDE SEQUENCE [LARGE SCALE GENOMIC DNA]</scope>
    <source>
        <strain evidence="10 11">SM1705</strain>
    </source>
</reference>
<name>A0A371RLH4_9PROT</name>
<keyword evidence="11" id="KW-1185">Reference proteome</keyword>
<evidence type="ECO:0000256" key="3">
    <source>
        <dbReference type="ARBA" id="ARBA00023001"/>
    </source>
</evidence>
<keyword evidence="4" id="KW-0119">Carbohydrate metabolism</keyword>
<feature type="signal peptide" evidence="8">
    <location>
        <begin position="1"/>
        <end position="22"/>
    </location>
</feature>
<evidence type="ECO:0000256" key="1">
    <source>
        <dbReference type="ARBA" id="ARBA00005641"/>
    </source>
</evidence>
<keyword evidence="5 7" id="KW-0326">Glycosidase</keyword>
<gene>
    <name evidence="10" type="ORF">DX908_00855</name>
</gene>
<keyword evidence="2 7" id="KW-0378">Hydrolase</keyword>
<keyword evidence="8" id="KW-0732">Signal</keyword>
<comment type="caution">
    <text evidence="10">The sequence shown here is derived from an EMBL/GenBank/DDBJ whole genome shotgun (WGS) entry which is preliminary data.</text>
</comment>
<keyword evidence="3" id="KW-0136">Cellulose degradation</keyword>
<dbReference type="InParanoid" id="A0A371RLH4"/>
<evidence type="ECO:0000256" key="4">
    <source>
        <dbReference type="ARBA" id="ARBA00023277"/>
    </source>
</evidence>
<accession>A0A371RLH4</accession>
<keyword evidence="6" id="KW-0624">Polysaccharide degradation</keyword>
<organism evidence="10 11">
    <name type="scientific">Parvularcula marina</name>
    <dbReference type="NCBI Taxonomy" id="2292771"/>
    <lineage>
        <taxon>Bacteria</taxon>
        <taxon>Pseudomonadati</taxon>
        <taxon>Pseudomonadota</taxon>
        <taxon>Alphaproteobacteria</taxon>
        <taxon>Parvularculales</taxon>
        <taxon>Parvularculaceae</taxon>
        <taxon>Parvularcula</taxon>
    </lineage>
</organism>
<dbReference type="GO" id="GO:0005576">
    <property type="term" value="C:extracellular region"/>
    <property type="evidence" value="ECO:0007669"/>
    <property type="project" value="TreeGrafter"/>
</dbReference>
<dbReference type="InterPro" id="IPR017853">
    <property type="entry name" value="GH"/>
</dbReference>
<dbReference type="GO" id="GO:0009986">
    <property type="term" value="C:cell surface"/>
    <property type="evidence" value="ECO:0007669"/>
    <property type="project" value="TreeGrafter"/>
</dbReference>